<evidence type="ECO:0000256" key="1">
    <source>
        <dbReference type="ARBA" id="ARBA00022475"/>
    </source>
</evidence>
<dbReference type="InterPro" id="IPR010445">
    <property type="entry name" value="LapA_dom"/>
</dbReference>
<keyword evidence="1" id="KW-1003">Cell membrane</keyword>
<sequence>MLRVVKMLSIFILLFIAFVLGSQNPQLIKINYILASAELSLAVVISICFVTGVIVGTLISLRLFTTLKWQNFRLKTSNKKLIAEKET</sequence>
<evidence type="ECO:0000256" key="3">
    <source>
        <dbReference type="ARBA" id="ARBA00022989"/>
    </source>
</evidence>
<evidence type="ECO:0000256" key="5">
    <source>
        <dbReference type="SAM" id="Phobius"/>
    </source>
</evidence>
<organism evidence="7 8">
    <name type="scientific">Pseudoalteromonas denitrificans DSM 6059</name>
    <dbReference type="NCBI Taxonomy" id="1123010"/>
    <lineage>
        <taxon>Bacteria</taxon>
        <taxon>Pseudomonadati</taxon>
        <taxon>Pseudomonadota</taxon>
        <taxon>Gammaproteobacteria</taxon>
        <taxon>Alteromonadales</taxon>
        <taxon>Pseudoalteromonadaceae</taxon>
        <taxon>Pseudoalteromonas</taxon>
    </lineage>
</organism>
<evidence type="ECO:0000256" key="2">
    <source>
        <dbReference type="ARBA" id="ARBA00022692"/>
    </source>
</evidence>
<feature type="transmembrane region" description="Helical" evidence="5">
    <location>
        <begin position="41"/>
        <end position="64"/>
    </location>
</feature>
<evidence type="ECO:0000313" key="7">
    <source>
        <dbReference type="EMBL" id="SFD09670.1"/>
    </source>
</evidence>
<feature type="domain" description="Lipopolysaccharide assembly protein A" evidence="6">
    <location>
        <begin position="23"/>
        <end position="85"/>
    </location>
</feature>
<gene>
    <name evidence="7" type="ORF">SAMN02745724_03469</name>
</gene>
<dbReference type="GO" id="GO:0005886">
    <property type="term" value="C:plasma membrane"/>
    <property type="evidence" value="ECO:0007669"/>
    <property type="project" value="InterPro"/>
</dbReference>
<keyword evidence="8" id="KW-1185">Reference proteome</keyword>
<reference evidence="7 8" key="1">
    <citation type="submission" date="2016-10" db="EMBL/GenBank/DDBJ databases">
        <authorList>
            <person name="de Groot N.N."/>
        </authorList>
    </citation>
    <scope>NUCLEOTIDE SEQUENCE [LARGE SCALE GENOMIC DNA]</scope>
    <source>
        <strain evidence="7 8">DSM 6059</strain>
    </source>
</reference>
<evidence type="ECO:0000259" key="6">
    <source>
        <dbReference type="Pfam" id="PF06305"/>
    </source>
</evidence>
<proteinExistence type="predicted"/>
<dbReference type="STRING" id="1123010.SAMN02745724_03469"/>
<keyword evidence="4 5" id="KW-0472">Membrane</keyword>
<accession>A0A1I1PUV2</accession>
<evidence type="ECO:0000313" key="8">
    <source>
        <dbReference type="Proteomes" id="UP000198862"/>
    </source>
</evidence>
<evidence type="ECO:0000256" key="4">
    <source>
        <dbReference type="ARBA" id="ARBA00023136"/>
    </source>
</evidence>
<protein>
    <submittedName>
        <fullName evidence="7">Putative membrane protein</fullName>
    </submittedName>
</protein>
<dbReference type="AlphaFoldDB" id="A0A1I1PUV2"/>
<dbReference type="OrthoDB" id="7064015at2"/>
<keyword evidence="2 5" id="KW-0812">Transmembrane</keyword>
<dbReference type="EMBL" id="FOLO01000032">
    <property type="protein sequence ID" value="SFD09670.1"/>
    <property type="molecule type" value="Genomic_DNA"/>
</dbReference>
<dbReference type="Proteomes" id="UP000198862">
    <property type="component" value="Unassembled WGS sequence"/>
</dbReference>
<dbReference type="Pfam" id="PF06305">
    <property type="entry name" value="LapA_dom"/>
    <property type="match status" value="1"/>
</dbReference>
<dbReference type="RefSeq" id="WP_091987202.1">
    <property type="nucleotide sequence ID" value="NZ_FOLO01000032.1"/>
</dbReference>
<name>A0A1I1PUV2_9GAMM</name>
<keyword evidence="3 5" id="KW-1133">Transmembrane helix</keyword>